<dbReference type="EMBL" id="MU793640">
    <property type="protein sequence ID" value="KAJ3780858.1"/>
    <property type="molecule type" value="Genomic_DNA"/>
</dbReference>
<reference evidence="2" key="1">
    <citation type="submission" date="2022-08" db="EMBL/GenBank/DDBJ databases">
        <authorList>
            <consortium name="DOE Joint Genome Institute"/>
            <person name="Min B."/>
            <person name="Riley R."/>
            <person name="Sierra-Patev S."/>
            <person name="Naranjo-Ortiz M."/>
            <person name="Looney B."/>
            <person name="Konkel Z."/>
            <person name="Slot J.C."/>
            <person name="Sakamoto Y."/>
            <person name="Steenwyk J.L."/>
            <person name="Rokas A."/>
            <person name="Carro J."/>
            <person name="Camarero S."/>
            <person name="Ferreira P."/>
            <person name="Molpeceres G."/>
            <person name="Ruiz-Duenas F.J."/>
            <person name="Serrano A."/>
            <person name="Henrissat B."/>
            <person name="Drula E."/>
            <person name="Hughes K.W."/>
            <person name="Mata J.L."/>
            <person name="Ishikawa N.K."/>
            <person name="Vargas-Isla R."/>
            <person name="Ushijima S."/>
            <person name="Smith C.A."/>
            <person name="Ahrendt S."/>
            <person name="Andreopoulos W."/>
            <person name="He G."/>
            <person name="Labutti K."/>
            <person name="Lipzen A."/>
            <person name="Ng V."/>
            <person name="Sandor L."/>
            <person name="Barry K."/>
            <person name="Martinez A.T."/>
            <person name="Xiao Y."/>
            <person name="Gibbons J.G."/>
            <person name="Terashima K."/>
            <person name="Hibbett D.S."/>
            <person name="Grigoriev I.V."/>
        </authorList>
    </citation>
    <scope>NUCLEOTIDE SEQUENCE</scope>
    <source>
        <strain evidence="2">TFB10291</strain>
    </source>
</reference>
<sequence length="784" mass="89184">MFFRRIHTNRLLTLVRRKDYDGASNYFLHADASDIQSATSQDKQAMSDFMSKLGVDLARKGDKTTVQTKILPILSALGTLNPQLEWELEPGKLDITEQDTFETVDAYDYPTTSTTTTTTTSSPSLTALHDLISNLSTQNYYTARDLLLELHQLSFPIPPSTQFILPASFALTLPSTKQLDDFKLWFSLYPPRELNPTPYPNFLELCGDSHSSLPFYTTFSLLLASKGYSAFSNNNLLPSIFRYSTQSAFLSFYSQYEQAIQAYFKSLHPFMPLLLRVQIDYARSTAILFLAEAGYLTEALALFDFTGKYRPKTYSVLLYRLRSSSIADKDRYIEHLQQIVNPISSSHIQHTSSGLAQTLRYFSRALASPNPYHYPPTKVLVKFFLSYISLRSQTNFSGPNAITLLHTHTLRFSPNSYRAISHLLFAHMVLLLRLGTNRIKSKSSGGPSSLHALLRLFNAFFHLQGIPTSFFLAQLQDFDLGNFYFRSLSTILPATLPKLFPSRLHISIIWQSLAYLAPDHSQLVILWKELIKFASKDPAEDHLQTPKSWTSRGHRLDDDDSSSTYPSLTWSTTSHASPIIAESFTPFILKFMRTSPTKSSPLTPTHILRTLLSLNLSPTIYHYTEMGRWWAWRGQESKVWIILDRLEDRSTQGSAEKDEQVYHALTDTRLPATGKPYQTSSTLPPPDLPLYIALMRAFISSPNYHSPPSHSPSPFVSPHPPPPLLPPFPPLSPYPVTLRRLQALSHIWTRMENQLGRDFLLNELKNKNQYLLKARPNWAVFQLD</sequence>
<feature type="region of interest" description="Disordered" evidence="1">
    <location>
        <begin position="541"/>
        <end position="561"/>
    </location>
</feature>
<name>A0AA38NJ46_9AGAR</name>
<keyword evidence="3" id="KW-1185">Reference proteome</keyword>
<protein>
    <submittedName>
        <fullName evidence="2">Uncharacterized protein</fullName>
    </submittedName>
</protein>
<evidence type="ECO:0000313" key="3">
    <source>
        <dbReference type="Proteomes" id="UP001163798"/>
    </source>
</evidence>
<comment type="caution">
    <text evidence="2">The sequence shown here is derived from an EMBL/GenBank/DDBJ whole genome shotgun (WGS) entry which is preliminary data.</text>
</comment>
<accession>A0AA38NJ46</accession>
<proteinExistence type="predicted"/>
<dbReference type="AlphaFoldDB" id="A0AA38NJ46"/>
<evidence type="ECO:0000256" key="1">
    <source>
        <dbReference type="SAM" id="MobiDB-lite"/>
    </source>
</evidence>
<dbReference type="Proteomes" id="UP001163798">
    <property type="component" value="Unassembled WGS sequence"/>
</dbReference>
<evidence type="ECO:0000313" key="2">
    <source>
        <dbReference type="EMBL" id="KAJ3780858.1"/>
    </source>
</evidence>
<gene>
    <name evidence="2" type="ORF">GGU10DRAFT_437654</name>
</gene>
<organism evidence="2 3">
    <name type="scientific">Lentinula aff. detonsa</name>
    <dbReference type="NCBI Taxonomy" id="2804958"/>
    <lineage>
        <taxon>Eukaryota</taxon>
        <taxon>Fungi</taxon>
        <taxon>Dikarya</taxon>
        <taxon>Basidiomycota</taxon>
        <taxon>Agaricomycotina</taxon>
        <taxon>Agaricomycetes</taxon>
        <taxon>Agaricomycetidae</taxon>
        <taxon>Agaricales</taxon>
        <taxon>Marasmiineae</taxon>
        <taxon>Omphalotaceae</taxon>
        <taxon>Lentinula</taxon>
    </lineage>
</organism>